<evidence type="ECO:0000256" key="5">
    <source>
        <dbReference type="ARBA" id="ARBA00051722"/>
    </source>
</evidence>
<dbReference type="Gene3D" id="3.40.50.2300">
    <property type="match status" value="1"/>
</dbReference>
<dbReference type="AlphaFoldDB" id="A0A1S8CWI7"/>
<keyword evidence="9" id="KW-1185">Reference proteome</keyword>
<proteinExistence type="inferred from homology"/>
<keyword evidence="3" id="KW-0378">Hydrolase</keyword>
<gene>
    <name evidence="8" type="ORF">BKE30_07870</name>
</gene>
<evidence type="ECO:0000256" key="2">
    <source>
        <dbReference type="ARBA" id="ARBA00013064"/>
    </source>
</evidence>
<name>A0A1S8CWI7_9GAMM</name>
<sequence length="144" mass="16451">MEFETILVLCTGNICRSPMAEGLLKHYFPDKKVVSAGLQGLDDYPADEHAVSLMQDMEIDISVHRAQKVSTELLKQADLIFVMTKGQLKLLEKQWPFVRGKAFLLGHWQHQEIPDPYQQPKSAFVYAREMIITGIKAWHEKLVG</sequence>
<protein>
    <recommendedName>
        <fullName evidence="2">protein-tyrosine-phosphatase</fullName>
        <ecNumber evidence="2">3.1.3.48</ecNumber>
    </recommendedName>
</protein>
<dbReference type="SMART" id="SM00226">
    <property type="entry name" value="LMWPc"/>
    <property type="match status" value="1"/>
</dbReference>
<evidence type="ECO:0000313" key="8">
    <source>
        <dbReference type="EMBL" id="ONG40064.1"/>
    </source>
</evidence>
<keyword evidence="4" id="KW-0904">Protein phosphatase</keyword>
<evidence type="ECO:0000313" key="9">
    <source>
        <dbReference type="Proteomes" id="UP000192132"/>
    </source>
</evidence>
<organism evidence="8 9">
    <name type="scientific">Alkanindiges hydrocarboniclasticus</name>
    <dbReference type="NCBI Taxonomy" id="1907941"/>
    <lineage>
        <taxon>Bacteria</taxon>
        <taxon>Pseudomonadati</taxon>
        <taxon>Pseudomonadota</taxon>
        <taxon>Gammaproteobacteria</taxon>
        <taxon>Moraxellales</taxon>
        <taxon>Moraxellaceae</taxon>
        <taxon>Alkanindiges</taxon>
    </lineage>
</organism>
<dbReference type="STRING" id="1907941.BKE30_07870"/>
<feature type="domain" description="Phosphotyrosine protein phosphatase I" evidence="7">
    <location>
        <begin position="4"/>
        <end position="141"/>
    </location>
</feature>
<dbReference type="InterPro" id="IPR017867">
    <property type="entry name" value="Tyr_phospatase_low_mol_wt"/>
</dbReference>
<dbReference type="Proteomes" id="UP000192132">
    <property type="component" value="Unassembled WGS sequence"/>
</dbReference>
<evidence type="ECO:0000256" key="3">
    <source>
        <dbReference type="ARBA" id="ARBA00022801"/>
    </source>
</evidence>
<evidence type="ECO:0000256" key="6">
    <source>
        <dbReference type="PIRSR" id="PIRSR617867-1"/>
    </source>
</evidence>
<evidence type="ECO:0000256" key="4">
    <source>
        <dbReference type="ARBA" id="ARBA00022912"/>
    </source>
</evidence>
<accession>A0A1S8CWI7</accession>
<dbReference type="OrthoDB" id="9784339at2"/>
<evidence type="ECO:0000256" key="1">
    <source>
        <dbReference type="ARBA" id="ARBA00011063"/>
    </source>
</evidence>
<dbReference type="InterPro" id="IPR050438">
    <property type="entry name" value="LMW_PTPase"/>
</dbReference>
<dbReference type="PANTHER" id="PTHR11717">
    <property type="entry name" value="LOW MOLECULAR WEIGHT PROTEIN TYROSINE PHOSPHATASE"/>
    <property type="match status" value="1"/>
</dbReference>
<dbReference type="RefSeq" id="WP_076878066.1">
    <property type="nucleotide sequence ID" value="NZ_MLCN01000018.1"/>
</dbReference>
<comment type="caution">
    <text evidence="8">The sequence shown here is derived from an EMBL/GenBank/DDBJ whole genome shotgun (WGS) entry which is preliminary data.</text>
</comment>
<feature type="active site" evidence="6">
    <location>
        <position position="16"/>
    </location>
</feature>
<dbReference type="InterPro" id="IPR036196">
    <property type="entry name" value="Ptyr_pPase_sf"/>
</dbReference>
<dbReference type="CDD" id="cd16343">
    <property type="entry name" value="LMWPTP"/>
    <property type="match status" value="1"/>
</dbReference>
<dbReference type="SUPFAM" id="SSF52788">
    <property type="entry name" value="Phosphotyrosine protein phosphatases I"/>
    <property type="match status" value="1"/>
</dbReference>
<feature type="active site" description="Nucleophile" evidence="6">
    <location>
        <position position="10"/>
    </location>
</feature>
<dbReference type="EMBL" id="MLCN01000018">
    <property type="protein sequence ID" value="ONG40064.1"/>
    <property type="molecule type" value="Genomic_DNA"/>
</dbReference>
<dbReference type="PRINTS" id="PR00719">
    <property type="entry name" value="LMWPTPASE"/>
</dbReference>
<comment type="similarity">
    <text evidence="1">Belongs to the low molecular weight phosphotyrosine protein phosphatase family.</text>
</comment>
<dbReference type="PANTHER" id="PTHR11717:SF31">
    <property type="entry name" value="LOW MOLECULAR WEIGHT PROTEIN-TYROSINE-PHOSPHATASE ETP-RELATED"/>
    <property type="match status" value="1"/>
</dbReference>
<dbReference type="InterPro" id="IPR023485">
    <property type="entry name" value="Ptyr_pPase"/>
</dbReference>
<evidence type="ECO:0000259" key="7">
    <source>
        <dbReference type="SMART" id="SM00226"/>
    </source>
</evidence>
<dbReference type="EC" id="3.1.3.48" evidence="2"/>
<dbReference type="Pfam" id="PF01451">
    <property type="entry name" value="LMWPc"/>
    <property type="match status" value="1"/>
</dbReference>
<feature type="active site" description="Proton donor" evidence="6">
    <location>
        <position position="115"/>
    </location>
</feature>
<dbReference type="GO" id="GO:0004725">
    <property type="term" value="F:protein tyrosine phosphatase activity"/>
    <property type="evidence" value="ECO:0007669"/>
    <property type="project" value="UniProtKB-EC"/>
</dbReference>
<reference evidence="8 9" key="1">
    <citation type="submission" date="2016-10" db="EMBL/GenBank/DDBJ databases">
        <title>Draft Genome sequence of Alkanindiges sp. strain H1.</title>
        <authorList>
            <person name="Subhash Y."/>
            <person name="Lee S."/>
        </authorList>
    </citation>
    <scope>NUCLEOTIDE SEQUENCE [LARGE SCALE GENOMIC DNA]</scope>
    <source>
        <strain evidence="8 9">H1</strain>
    </source>
</reference>
<comment type="catalytic activity">
    <reaction evidence="5">
        <text>O-phospho-L-tyrosyl-[protein] + H2O = L-tyrosyl-[protein] + phosphate</text>
        <dbReference type="Rhea" id="RHEA:10684"/>
        <dbReference type="Rhea" id="RHEA-COMP:10136"/>
        <dbReference type="Rhea" id="RHEA-COMP:20101"/>
        <dbReference type="ChEBI" id="CHEBI:15377"/>
        <dbReference type="ChEBI" id="CHEBI:43474"/>
        <dbReference type="ChEBI" id="CHEBI:46858"/>
        <dbReference type="ChEBI" id="CHEBI:61978"/>
        <dbReference type="EC" id="3.1.3.48"/>
    </reaction>
</comment>